<accession>U9TXK9</accession>
<proteinExistence type="predicted"/>
<dbReference type="AlphaFoldDB" id="U9TXK9"/>
<sequence>MSILLPLFTITVIYKFHSLVPKFDILIFKGHSLTSFADIYDLSQIVHLYWLLTRDYDRENGNLFLIV</sequence>
<dbReference type="HOGENOM" id="CLU_2813667_0_0_1"/>
<evidence type="ECO:0000313" key="1">
    <source>
        <dbReference type="EMBL" id="ESA12845.1"/>
    </source>
</evidence>
<gene>
    <name evidence="1" type="ORF">GLOINDRAFT_26679</name>
</gene>
<organism evidence="1">
    <name type="scientific">Rhizophagus irregularis (strain DAOM 181602 / DAOM 197198 / MUCL 43194)</name>
    <name type="common">Arbuscular mycorrhizal fungus</name>
    <name type="synonym">Glomus intraradices</name>
    <dbReference type="NCBI Taxonomy" id="747089"/>
    <lineage>
        <taxon>Eukaryota</taxon>
        <taxon>Fungi</taxon>
        <taxon>Fungi incertae sedis</taxon>
        <taxon>Mucoromycota</taxon>
        <taxon>Glomeromycotina</taxon>
        <taxon>Glomeromycetes</taxon>
        <taxon>Glomerales</taxon>
        <taxon>Glomeraceae</taxon>
        <taxon>Rhizophagus</taxon>
    </lineage>
</organism>
<name>U9TXK9_RHIID</name>
<reference evidence="1" key="1">
    <citation type="submission" date="2013-07" db="EMBL/GenBank/DDBJ databases">
        <title>The genome of an arbuscular mycorrhizal fungus provides insights into the evolution of the oldest plant symbiosis.</title>
        <authorList>
            <consortium name="DOE Joint Genome Institute"/>
            <person name="Tisserant E."/>
            <person name="Malbreil M."/>
            <person name="Kuo A."/>
            <person name="Kohler A."/>
            <person name="Symeonidi A."/>
            <person name="Balestrini R."/>
            <person name="Charron P."/>
            <person name="Duensing N."/>
            <person name="Frei-dit-Frey N."/>
            <person name="Gianinazzi-Pearson V."/>
            <person name="Gilbert B."/>
            <person name="Handa Y."/>
            <person name="Hijri M."/>
            <person name="Kaul R."/>
            <person name="Kawaguchi M."/>
            <person name="Krajinski F."/>
            <person name="Lammers P."/>
            <person name="Lapierre D."/>
            <person name="Masclaux F.G."/>
            <person name="Murat C."/>
            <person name="Morin E."/>
            <person name="Ndikumana S."/>
            <person name="Pagni M."/>
            <person name="Petitpierre D."/>
            <person name="Requena N."/>
            <person name="Rosikiewicz P."/>
            <person name="Riley R."/>
            <person name="Saito K."/>
            <person name="San Clemente H."/>
            <person name="Shapiro H."/>
            <person name="van Tuinen D."/>
            <person name="Becard G."/>
            <person name="Bonfante P."/>
            <person name="Paszkowski U."/>
            <person name="Shachar-Hill Y."/>
            <person name="Young J.P."/>
            <person name="Sanders I.R."/>
            <person name="Henrissat B."/>
            <person name="Rensing S.A."/>
            <person name="Grigoriev I.V."/>
            <person name="Corradi N."/>
            <person name="Roux C."/>
            <person name="Martin F."/>
        </authorList>
    </citation>
    <scope>NUCLEOTIDE SEQUENCE</scope>
    <source>
        <strain evidence="1">DAOM 197198</strain>
    </source>
</reference>
<protein>
    <submittedName>
        <fullName evidence="1">Uncharacterized protein</fullName>
    </submittedName>
</protein>
<dbReference type="EMBL" id="KI284488">
    <property type="protein sequence ID" value="ESA12845.1"/>
    <property type="molecule type" value="Genomic_DNA"/>
</dbReference>